<sequence>MTLFIRPAISSFAMLPSTSIQMGSKVSVSTFSETRKLPILLFDVMDTLVRDPFYQDVPAFFGMSMKELLEIKHPTAWIEFEEGLINEKELYTKFFKDGRSFDLEGLKACLKEGYRYLDGIESLLHRLQRNCYDIHTFTNYPHWYMMIEEKLKLSTYLCWTYCSCNLGKRKPAPESYSAVLQHLEVEPSNCIFVDDRMVNVEAAINAGMIGIHFKDAVSLEKNLCLLGVETSIRGETESENPNPLS</sequence>
<dbReference type="SUPFAM" id="SSF56784">
    <property type="entry name" value="HAD-like"/>
    <property type="match status" value="1"/>
</dbReference>
<keyword evidence="2" id="KW-1185">Reference proteome</keyword>
<evidence type="ECO:0000313" key="1">
    <source>
        <dbReference type="EMBL" id="KAG9447167.1"/>
    </source>
</evidence>
<organism evidence="1 2">
    <name type="scientific">Aristolochia fimbriata</name>
    <name type="common">White veined hardy Dutchman's pipe vine</name>
    <dbReference type="NCBI Taxonomy" id="158543"/>
    <lineage>
        <taxon>Eukaryota</taxon>
        <taxon>Viridiplantae</taxon>
        <taxon>Streptophyta</taxon>
        <taxon>Embryophyta</taxon>
        <taxon>Tracheophyta</taxon>
        <taxon>Spermatophyta</taxon>
        <taxon>Magnoliopsida</taxon>
        <taxon>Magnoliidae</taxon>
        <taxon>Piperales</taxon>
        <taxon>Aristolochiaceae</taxon>
        <taxon>Aristolochia</taxon>
    </lineage>
</organism>
<dbReference type="EMBL" id="JAINDJ010000005">
    <property type="protein sequence ID" value="KAG9447167.1"/>
    <property type="molecule type" value="Genomic_DNA"/>
</dbReference>
<dbReference type="SFLD" id="SFLDG01129">
    <property type="entry name" value="C1.5:_HAD__Beta-PGM__Phosphata"/>
    <property type="match status" value="1"/>
</dbReference>
<proteinExistence type="predicted"/>
<comment type="caution">
    <text evidence="1">The sequence shown here is derived from an EMBL/GenBank/DDBJ whole genome shotgun (WGS) entry which is preliminary data.</text>
</comment>
<dbReference type="SFLD" id="SFLDS00003">
    <property type="entry name" value="Haloacid_Dehalogenase"/>
    <property type="match status" value="1"/>
</dbReference>
<dbReference type="InterPro" id="IPR023214">
    <property type="entry name" value="HAD_sf"/>
</dbReference>
<dbReference type="PANTHER" id="PTHR43611">
    <property type="entry name" value="ALPHA-D-GLUCOSE 1-PHOSPHATE PHOSPHATASE"/>
    <property type="match status" value="1"/>
</dbReference>
<name>A0AAV7EHK4_ARIFI</name>
<dbReference type="Pfam" id="PF00702">
    <property type="entry name" value="Hydrolase"/>
    <property type="match status" value="1"/>
</dbReference>
<reference evidence="1 2" key="1">
    <citation type="submission" date="2021-07" db="EMBL/GenBank/DDBJ databases">
        <title>The Aristolochia fimbriata genome: insights into angiosperm evolution, floral development and chemical biosynthesis.</title>
        <authorList>
            <person name="Jiao Y."/>
        </authorList>
    </citation>
    <scope>NUCLEOTIDE SEQUENCE [LARGE SCALE GENOMIC DNA]</scope>
    <source>
        <strain evidence="1">IBCAS-2021</strain>
        <tissue evidence="1">Leaf</tissue>
    </source>
</reference>
<dbReference type="NCBIfam" id="TIGR01509">
    <property type="entry name" value="HAD-SF-IA-v3"/>
    <property type="match status" value="1"/>
</dbReference>
<dbReference type="Gene3D" id="3.40.50.1000">
    <property type="entry name" value="HAD superfamily/HAD-like"/>
    <property type="match status" value="1"/>
</dbReference>
<dbReference type="InterPro" id="IPR006439">
    <property type="entry name" value="HAD-SF_hydro_IA"/>
</dbReference>
<evidence type="ECO:0008006" key="3">
    <source>
        <dbReference type="Google" id="ProtNLM"/>
    </source>
</evidence>
<accession>A0AAV7EHK4</accession>
<dbReference type="PANTHER" id="PTHR43611:SF3">
    <property type="entry name" value="FLAVIN MONONUCLEOTIDE HYDROLASE 1, CHLOROPLATIC"/>
    <property type="match status" value="1"/>
</dbReference>
<protein>
    <recommendedName>
        <fullName evidence="3">Flavin mononucleotide hydrolase 1, chloroplatic</fullName>
    </recommendedName>
</protein>
<dbReference type="AlphaFoldDB" id="A0AAV7EHK4"/>
<dbReference type="InterPro" id="IPR036412">
    <property type="entry name" value="HAD-like_sf"/>
</dbReference>
<dbReference type="Proteomes" id="UP000825729">
    <property type="component" value="Unassembled WGS sequence"/>
</dbReference>
<evidence type="ECO:0000313" key="2">
    <source>
        <dbReference type="Proteomes" id="UP000825729"/>
    </source>
</evidence>
<gene>
    <name evidence="1" type="ORF">H6P81_013295</name>
</gene>